<feature type="region of interest" description="Disordered" evidence="1">
    <location>
        <begin position="1"/>
        <end position="35"/>
    </location>
</feature>
<protein>
    <submittedName>
        <fullName evidence="2">Uncharacterized protein</fullName>
    </submittedName>
</protein>
<dbReference type="EMBL" id="GL377305">
    <property type="protein sequence ID" value="EFI97929.1"/>
    <property type="molecule type" value="Genomic_DNA"/>
</dbReference>
<name>D8Q1F3_SCHCM</name>
<feature type="compositionally biased region" description="Polar residues" evidence="1">
    <location>
        <begin position="319"/>
        <end position="343"/>
    </location>
</feature>
<evidence type="ECO:0000256" key="1">
    <source>
        <dbReference type="SAM" id="MobiDB-lite"/>
    </source>
</evidence>
<dbReference type="KEGG" id="scm:SCHCO_01349174"/>
<evidence type="ECO:0000313" key="3">
    <source>
        <dbReference type="Proteomes" id="UP000007431"/>
    </source>
</evidence>
<feature type="non-terminal residue" evidence="2">
    <location>
        <position position="423"/>
    </location>
</feature>
<sequence>MSRRYTQQLPYSSIGDPQQSRARLPNPTFATFPPWSNGSARMSMGRRAMPFAGFDRGSPAQTYGSDVDPQMSEQANGFASSTFAGNGVHQGGSQVHFGGTAAAGGLWDASAPGPLGTYTPHGFNFRLDGGQSTQDLGIEAAHNFSFAGQPDQHSYVGGTDAHPSTSQAILHAPSDHAVVDPLLAPAPFAHPSGFPHVVDAVTSTPNHVNMGLGDVNCTSIHDHYGRPFTIQSFNHVHPVPSHNSRLARDIRGHAIDGQYDLYSSSNAMSGPILSTNIASVDASDHCTADGGHANHPTAEDTDHVAASINQLFLNEPTHDTVSSDGASPQFSDISQTPLPQSVPATPVAEDMMARALYTLKAMDPPFEIDRLTVSTPPRRGAAFRRRKADGSIMCPVFCCDMTFTRLGHLQGETIPSQQSCFEA</sequence>
<dbReference type="InParanoid" id="D8Q1F3"/>
<gene>
    <name evidence="2" type="ORF">SCHCODRAFT_108233</name>
</gene>
<dbReference type="RefSeq" id="XP_003032832.1">
    <property type="nucleotide sequence ID" value="XM_003032786.1"/>
</dbReference>
<dbReference type="GeneID" id="9595932"/>
<keyword evidence="3" id="KW-1185">Reference proteome</keyword>
<organism evidence="3">
    <name type="scientific">Schizophyllum commune (strain H4-8 / FGSC 9210)</name>
    <name type="common">Split gill fungus</name>
    <dbReference type="NCBI Taxonomy" id="578458"/>
    <lineage>
        <taxon>Eukaryota</taxon>
        <taxon>Fungi</taxon>
        <taxon>Dikarya</taxon>
        <taxon>Basidiomycota</taxon>
        <taxon>Agaricomycotina</taxon>
        <taxon>Agaricomycetes</taxon>
        <taxon>Agaricomycetidae</taxon>
        <taxon>Agaricales</taxon>
        <taxon>Schizophyllaceae</taxon>
        <taxon>Schizophyllum</taxon>
    </lineage>
</organism>
<dbReference type="VEuPathDB" id="FungiDB:SCHCODRAFT_01349174"/>
<reference evidence="2 3" key="1">
    <citation type="journal article" date="2010" name="Nat. Biotechnol.">
        <title>Genome sequence of the model mushroom Schizophyllum commune.</title>
        <authorList>
            <person name="Ohm R.A."/>
            <person name="de Jong J.F."/>
            <person name="Lugones L.G."/>
            <person name="Aerts A."/>
            <person name="Kothe E."/>
            <person name="Stajich J.E."/>
            <person name="de Vries R.P."/>
            <person name="Record E."/>
            <person name="Levasseur A."/>
            <person name="Baker S.E."/>
            <person name="Bartholomew K.A."/>
            <person name="Coutinho P.M."/>
            <person name="Erdmann S."/>
            <person name="Fowler T.J."/>
            <person name="Gathman A.C."/>
            <person name="Lombard V."/>
            <person name="Henrissat B."/>
            <person name="Knabe N."/>
            <person name="Kuees U."/>
            <person name="Lilly W.W."/>
            <person name="Lindquist E."/>
            <person name="Lucas S."/>
            <person name="Magnuson J.K."/>
            <person name="Piumi F."/>
            <person name="Raudaskoski M."/>
            <person name="Salamov A."/>
            <person name="Schmutz J."/>
            <person name="Schwarze F.W.M.R."/>
            <person name="vanKuyk P.A."/>
            <person name="Horton J.S."/>
            <person name="Grigoriev I.V."/>
            <person name="Woesten H.A.B."/>
        </authorList>
    </citation>
    <scope>NUCLEOTIDE SEQUENCE [LARGE SCALE GENOMIC DNA]</scope>
    <source>
        <strain evidence="3">H4-8 / FGSC 9210</strain>
    </source>
</reference>
<feature type="region of interest" description="Disordered" evidence="1">
    <location>
        <begin position="316"/>
        <end position="343"/>
    </location>
</feature>
<feature type="compositionally biased region" description="Polar residues" evidence="1">
    <location>
        <begin position="1"/>
        <end position="21"/>
    </location>
</feature>
<evidence type="ECO:0000313" key="2">
    <source>
        <dbReference type="EMBL" id="EFI97929.1"/>
    </source>
</evidence>
<dbReference type="HOGENOM" id="CLU_649173_0_0_1"/>
<dbReference type="OrthoDB" id="8113227at2759"/>
<proteinExistence type="predicted"/>
<accession>D8Q1F3</accession>
<dbReference type="Proteomes" id="UP000007431">
    <property type="component" value="Unassembled WGS sequence"/>
</dbReference>
<dbReference type="AlphaFoldDB" id="D8Q1F3"/>